<dbReference type="Proteomes" id="UP001586593">
    <property type="component" value="Unassembled WGS sequence"/>
</dbReference>
<reference evidence="2 3" key="1">
    <citation type="journal article" date="2024" name="Commun. Biol.">
        <title>Comparative genomic analysis of thermophilic fungi reveals convergent evolutionary adaptations and gene losses.</title>
        <authorList>
            <person name="Steindorff A.S."/>
            <person name="Aguilar-Pontes M.V."/>
            <person name="Robinson A.J."/>
            <person name="Andreopoulos B."/>
            <person name="LaButti K."/>
            <person name="Kuo A."/>
            <person name="Mondo S."/>
            <person name="Riley R."/>
            <person name="Otillar R."/>
            <person name="Haridas S."/>
            <person name="Lipzen A."/>
            <person name="Grimwood J."/>
            <person name="Schmutz J."/>
            <person name="Clum A."/>
            <person name="Reid I.D."/>
            <person name="Moisan M.C."/>
            <person name="Butler G."/>
            <person name="Nguyen T.T.M."/>
            <person name="Dewar K."/>
            <person name="Conant G."/>
            <person name="Drula E."/>
            <person name="Henrissat B."/>
            <person name="Hansel C."/>
            <person name="Singer S."/>
            <person name="Hutchinson M.I."/>
            <person name="de Vries R.P."/>
            <person name="Natvig D.O."/>
            <person name="Powell A.J."/>
            <person name="Tsang A."/>
            <person name="Grigoriev I.V."/>
        </authorList>
    </citation>
    <scope>NUCLEOTIDE SEQUENCE [LARGE SCALE GENOMIC DNA]</scope>
    <source>
        <strain evidence="2 3">ATCC 24622</strain>
    </source>
</reference>
<gene>
    <name evidence="2" type="ORF">VTK73DRAFT_7561</name>
</gene>
<comment type="caution">
    <text evidence="2">The sequence shown here is derived from an EMBL/GenBank/DDBJ whole genome shotgun (WGS) entry which is preliminary data.</text>
</comment>
<dbReference type="EMBL" id="JAZHXJ010000049">
    <property type="protein sequence ID" value="KAL1878804.1"/>
    <property type="molecule type" value="Genomic_DNA"/>
</dbReference>
<evidence type="ECO:0000259" key="1">
    <source>
        <dbReference type="PROSITE" id="PS50011"/>
    </source>
</evidence>
<feature type="domain" description="Protein kinase" evidence="1">
    <location>
        <begin position="21"/>
        <end position="158"/>
    </location>
</feature>
<keyword evidence="3" id="KW-1185">Reference proteome</keyword>
<dbReference type="Gene3D" id="1.10.510.10">
    <property type="entry name" value="Transferase(Phosphotransferase) domain 1"/>
    <property type="match status" value="1"/>
</dbReference>
<dbReference type="PROSITE" id="PS50011">
    <property type="entry name" value="PROTEIN_KINASE_DOM"/>
    <property type="match status" value="1"/>
</dbReference>
<proteinExistence type="predicted"/>
<evidence type="ECO:0000313" key="3">
    <source>
        <dbReference type="Proteomes" id="UP001586593"/>
    </source>
</evidence>
<dbReference type="InterPro" id="IPR000719">
    <property type="entry name" value="Prot_kinase_dom"/>
</dbReference>
<protein>
    <recommendedName>
        <fullName evidence="1">Protein kinase domain-containing protein</fullName>
    </recommendedName>
</protein>
<evidence type="ECO:0000313" key="2">
    <source>
        <dbReference type="EMBL" id="KAL1878804.1"/>
    </source>
</evidence>
<sequence length="158" mass="17890">MHQCLLIFCAPNSKLKSPLPMSRLFQLGSTLLGRLGSYVITKEIHRAADDAAVFLARDDNGKNAIIKSIRGHWRLQNEASVLKRYQTRSPYLRPLVDEIQVPLDPPSIVLRYLDNDLLSESNQRRLSRPQIKQVARAILEALKVLHKDGMVHTGRSLS</sequence>
<dbReference type="SUPFAM" id="SSF56112">
    <property type="entry name" value="Protein kinase-like (PK-like)"/>
    <property type="match status" value="1"/>
</dbReference>
<dbReference type="InterPro" id="IPR011009">
    <property type="entry name" value="Kinase-like_dom_sf"/>
</dbReference>
<name>A0ABR3XSV7_9PEZI</name>
<accession>A0ABR3XSV7</accession>
<organism evidence="2 3">
    <name type="scientific">Phialemonium thermophilum</name>
    <dbReference type="NCBI Taxonomy" id="223376"/>
    <lineage>
        <taxon>Eukaryota</taxon>
        <taxon>Fungi</taxon>
        <taxon>Dikarya</taxon>
        <taxon>Ascomycota</taxon>
        <taxon>Pezizomycotina</taxon>
        <taxon>Sordariomycetes</taxon>
        <taxon>Sordariomycetidae</taxon>
        <taxon>Cephalothecales</taxon>
        <taxon>Cephalothecaceae</taxon>
        <taxon>Phialemonium</taxon>
    </lineage>
</organism>